<evidence type="ECO:0000256" key="5">
    <source>
        <dbReference type="ARBA" id="ARBA00023136"/>
    </source>
</evidence>
<feature type="region of interest" description="Disordered" evidence="6">
    <location>
        <begin position="121"/>
        <end position="147"/>
    </location>
</feature>
<evidence type="ECO:0000256" key="4">
    <source>
        <dbReference type="ARBA" id="ARBA00022989"/>
    </source>
</evidence>
<dbReference type="InterPro" id="IPR050250">
    <property type="entry name" value="Macrolide_Exporter_MacB"/>
</dbReference>
<dbReference type="OrthoDB" id="9812886at2"/>
<dbReference type="GO" id="GO:0022857">
    <property type="term" value="F:transmembrane transporter activity"/>
    <property type="evidence" value="ECO:0007669"/>
    <property type="project" value="TreeGrafter"/>
</dbReference>
<feature type="transmembrane region" description="Helical" evidence="7">
    <location>
        <begin position="324"/>
        <end position="350"/>
    </location>
</feature>
<keyword evidence="5 7" id="KW-0472">Membrane</keyword>
<feature type="transmembrane region" description="Helical" evidence="7">
    <location>
        <begin position="371"/>
        <end position="397"/>
    </location>
</feature>
<feature type="compositionally biased region" description="Gly residues" evidence="6">
    <location>
        <begin position="428"/>
        <end position="446"/>
    </location>
</feature>
<organism evidence="10 11">
    <name type="scientific">Eubacterium pyruvativorans</name>
    <dbReference type="NCBI Taxonomy" id="155865"/>
    <lineage>
        <taxon>Bacteria</taxon>
        <taxon>Bacillati</taxon>
        <taxon>Bacillota</taxon>
        <taxon>Clostridia</taxon>
        <taxon>Eubacteriales</taxon>
        <taxon>Eubacteriaceae</taxon>
        <taxon>Eubacterium</taxon>
    </lineage>
</organism>
<dbReference type="RefSeq" id="WP_090471532.1">
    <property type="nucleotide sequence ID" value="NZ_FOWF01000018.1"/>
</dbReference>
<evidence type="ECO:0000256" key="6">
    <source>
        <dbReference type="SAM" id="MobiDB-lite"/>
    </source>
</evidence>
<keyword evidence="3 7" id="KW-0812">Transmembrane</keyword>
<evidence type="ECO:0000256" key="3">
    <source>
        <dbReference type="ARBA" id="ARBA00022692"/>
    </source>
</evidence>
<feature type="transmembrane region" description="Helical" evidence="7">
    <location>
        <begin position="476"/>
        <end position="499"/>
    </location>
</feature>
<evidence type="ECO:0000256" key="2">
    <source>
        <dbReference type="ARBA" id="ARBA00022475"/>
    </source>
</evidence>
<dbReference type="PANTHER" id="PTHR30572:SF9">
    <property type="entry name" value="ABC TRANSPORTER PERMEASE PROTEIN"/>
    <property type="match status" value="1"/>
</dbReference>
<dbReference type="EMBL" id="FPBT01000017">
    <property type="protein sequence ID" value="SFU60088.1"/>
    <property type="molecule type" value="Genomic_DNA"/>
</dbReference>
<proteinExistence type="predicted"/>
<evidence type="ECO:0000313" key="10">
    <source>
        <dbReference type="EMBL" id="SFU60088.1"/>
    </source>
</evidence>
<feature type="region of interest" description="Disordered" evidence="6">
    <location>
        <begin position="417"/>
        <end position="463"/>
    </location>
</feature>
<dbReference type="AlphaFoldDB" id="A0A1I7HHC5"/>
<dbReference type="InterPro" id="IPR003838">
    <property type="entry name" value="ABC3_permease_C"/>
</dbReference>
<dbReference type="Pfam" id="PF12704">
    <property type="entry name" value="MacB_PCD"/>
    <property type="match status" value="1"/>
</dbReference>
<keyword evidence="2" id="KW-1003">Cell membrane</keyword>
<dbReference type="InterPro" id="IPR025857">
    <property type="entry name" value="MacB_PCD"/>
</dbReference>
<dbReference type="PANTHER" id="PTHR30572">
    <property type="entry name" value="MEMBRANE COMPONENT OF TRANSPORTER-RELATED"/>
    <property type="match status" value="1"/>
</dbReference>
<keyword evidence="11" id="KW-1185">Reference proteome</keyword>
<feature type="domain" description="ABC3 transporter permease C-terminal" evidence="8">
    <location>
        <begin position="330"/>
        <end position="403"/>
    </location>
</feature>
<accession>A0A1I7HHC5</accession>
<feature type="compositionally biased region" description="Low complexity" evidence="6">
    <location>
        <begin position="124"/>
        <end position="135"/>
    </location>
</feature>
<feature type="transmembrane region" description="Helical" evidence="7">
    <location>
        <begin position="20"/>
        <end position="38"/>
    </location>
</feature>
<evidence type="ECO:0000259" key="9">
    <source>
        <dbReference type="Pfam" id="PF12704"/>
    </source>
</evidence>
<dbReference type="Pfam" id="PF02687">
    <property type="entry name" value="FtsX"/>
    <property type="match status" value="1"/>
</dbReference>
<name>A0A1I7HHC5_9FIRM</name>
<gene>
    <name evidence="10" type="ORF">SAMN05216508_11711</name>
</gene>
<comment type="subcellular location">
    <subcellularLocation>
        <location evidence="1">Cell membrane</location>
        <topology evidence="1">Multi-pass membrane protein</topology>
    </subcellularLocation>
</comment>
<feature type="domain" description="MacB-like periplasmic core" evidence="9">
    <location>
        <begin position="71"/>
        <end position="257"/>
    </location>
</feature>
<dbReference type="Proteomes" id="UP000198817">
    <property type="component" value="Unassembled WGS sequence"/>
</dbReference>
<dbReference type="STRING" id="155865.SAMN05216515_11820"/>
<evidence type="ECO:0000313" key="11">
    <source>
        <dbReference type="Proteomes" id="UP000198817"/>
    </source>
</evidence>
<evidence type="ECO:0000256" key="1">
    <source>
        <dbReference type="ARBA" id="ARBA00004651"/>
    </source>
</evidence>
<keyword evidence="4 7" id="KW-1133">Transmembrane helix</keyword>
<reference evidence="10 11" key="1">
    <citation type="submission" date="2016-10" db="EMBL/GenBank/DDBJ databases">
        <authorList>
            <person name="de Groot N.N."/>
        </authorList>
    </citation>
    <scope>NUCLEOTIDE SEQUENCE [LARGE SCALE GENOMIC DNA]</scope>
    <source>
        <strain evidence="10 11">KHGC13</strain>
    </source>
</reference>
<evidence type="ECO:0000256" key="7">
    <source>
        <dbReference type="SAM" id="Phobius"/>
    </source>
</evidence>
<dbReference type="GO" id="GO:0005886">
    <property type="term" value="C:plasma membrane"/>
    <property type="evidence" value="ECO:0007669"/>
    <property type="project" value="UniProtKB-SubCell"/>
</dbReference>
<protein>
    <submittedName>
        <fullName evidence="10">Putative ABC transport system permease protein</fullName>
    </submittedName>
</protein>
<sequence>MFIIRNAVRNIRRSKSRSVLIGILITIIAFSISIGLYIRQASSDSRDAALSKLNITAQITQNRSRAMKQATGSGGFSRSEMKKAMGADLTLTQLKKYAKANAVSSFYYTLTASVDGAGDLEAYSSSSSSPSSSSGNGPGGKLPSMNSGSFTITGYSSDEAMTDFTGGTKKISKGKMFAEGTDDMVCVISSELAKYNDLSVGDSIKVSNPDNSKETYKLKIVGIYKDSQSSAQAGQAGPNASDPANNIYTSYETLNQIVTASGKKNSESTSAISGRLNGTYVVGTLGKYKQFKKEVKQLGLSTKYQVTSADISSYEQSARPLKNLAKFAGCFLIVILLVGAAILVIMNIFSTRERKYEIGVLTAIGMKKKQVAALFLTEILILSLAGAIIGGAAGAAVSKPVTKQLLNAQVASGMKQSEDMQESFGRENNGGGSGTGQMPGGQGGPAGSAPNRTQTAPGTSSTADTLTASASVNGAVLLELLGCCVLLALAAGAVSVTAIMRYEPLEILSERD</sequence>
<evidence type="ECO:0000259" key="8">
    <source>
        <dbReference type="Pfam" id="PF02687"/>
    </source>
</evidence>